<evidence type="ECO:0000313" key="1">
    <source>
        <dbReference type="EMBL" id="SGZ03420.1"/>
    </source>
</evidence>
<keyword evidence="2" id="KW-1185">Reference proteome</keyword>
<comment type="caution">
    <text evidence="1">The sequence shown here is derived from an EMBL/GenBank/DDBJ whole genome shotgun (WGS) entry which is preliminary data.</text>
</comment>
<organism evidence="1 2">
    <name type="scientific">Moritella viscosa</name>
    <dbReference type="NCBI Taxonomy" id="80854"/>
    <lineage>
        <taxon>Bacteria</taxon>
        <taxon>Pseudomonadati</taxon>
        <taxon>Pseudomonadota</taxon>
        <taxon>Gammaproteobacteria</taxon>
        <taxon>Alteromonadales</taxon>
        <taxon>Moritellaceae</taxon>
        <taxon>Moritella</taxon>
    </lineage>
</organism>
<name>A0ABY1HJW8_9GAMM</name>
<sequence length="103" mass="11821">MKASGIESLTLTDFWNGFNYSDKELTFAEGKEFHDESLKRVIQLILREEIGGQLTSKKGIFVHFGCDYYMYIGISNNYPEVISCIRSSGLYVEPFKSPYLESE</sequence>
<protein>
    <submittedName>
        <fullName evidence="1">Uncharacterized protein</fullName>
    </submittedName>
</protein>
<reference evidence="1 2" key="1">
    <citation type="submission" date="2016-11" db="EMBL/GenBank/DDBJ databases">
        <authorList>
            <person name="Klemetsen T."/>
        </authorList>
    </citation>
    <scope>NUCLEOTIDE SEQUENCE [LARGE SCALE GENOMIC DNA]</scope>
    <source>
        <strain evidence="1">MT 2528</strain>
    </source>
</reference>
<dbReference type="Proteomes" id="UP000182660">
    <property type="component" value="Unassembled WGS sequence"/>
</dbReference>
<dbReference type="EMBL" id="FPLJ01000140">
    <property type="protein sequence ID" value="SGZ03420.1"/>
    <property type="molecule type" value="Genomic_DNA"/>
</dbReference>
<evidence type="ECO:0000313" key="2">
    <source>
        <dbReference type="Proteomes" id="UP000182660"/>
    </source>
</evidence>
<accession>A0ABY1HJW8</accession>
<gene>
    <name evidence="1" type="ORF">MT2528_4595</name>
</gene>
<proteinExistence type="predicted"/>